<evidence type="ECO:0000313" key="3">
    <source>
        <dbReference type="Proteomes" id="UP000470520"/>
    </source>
</evidence>
<evidence type="ECO:0000313" key="2">
    <source>
        <dbReference type="EMBL" id="NEB91041.1"/>
    </source>
</evidence>
<sequence>MDALLYLVPGVMITGCVFAAVQVIRRALRTSRAWTHGLTAEGRCLHTYLKTSGGHDTNVRSTLHHVYEFTTREGERFRFDEIGGDSTVVAGDHVVVRYLAERPQWATALRPAQGRLILGTGVLVAFMGVVAVGCVLFAVSAHSAF</sequence>
<gene>
    <name evidence="2" type="ORF">G3I21_04755</name>
</gene>
<keyword evidence="1" id="KW-1133">Transmembrane helix</keyword>
<proteinExistence type="predicted"/>
<evidence type="ECO:0000256" key="1">
    <source>
        <dbReference type="SAM" id="Phobius"/>
    </source>
</evidence>
<reference evidence="2 3" key="1">
    <citation type="submission" date="2020-01" db="EMBL/GenBank/DDBJ databases">
        <title>Insect and environment-associated Actinomycetes.</title>
        <authorList>
            <person name="Currrie C."/>
            <person name="Chevrette M."/>
            <person name="Carlson C."/>
            <person name="Stubbendieck R."/>
            <person name="Wendt-Pienkowski E."/>
        </authorList>
    </citation>
    <scope>NUCLEOTIDE SEQUENCE [LARGE SCALE GENOMIC DNA]</scope>
    <source>
        <strain evidence="2 3">SID7754</strain>
    </source>
</reference>
<dbReference type="Proteomes" id="UP000470520">
    <property type="component" value="Unassembled WGS sequence"/>
</dbReference>
<feature type="transmembrane region" description="Helical" evidence="1">
    <location>
        <begin position="6"/>
        <end position="24"/>
    </location>
</feature>
<keyword evidence="1" id="KW-0812">Transmembrane</keyword>
<protein>
    <recommendedName>
        <fullName evidence="4">DUF3592 domain-containing protein</fullName>
    </recommendedName>
</protein>
<feature type="transmembrane region" description="Helical" evidence="1">
    <location>
        <begin position="116"/>
        <end position="139"/>
    </location>
</feature>
<accession>A0A7K3QMB8</accession>
<dbReference type="AlphaFoldDB" id="A0A7K3QMB8"/>
<name>A0A7K3QMB8_9ACTN</name>
<comment type="caution">
    <text evidence="2">The sequence shown here is derived from an EMBL/GenBank/DDBJ whole genome shotgun (WGS) entry which is preliminary data.</text>
</comment>
<dbReference type="RefSeq" id="WP_164187007.1">
    <property type="nucleotide sequence ID" value="NZ_JAAGMR010000055.1"/>
</dbReference>
<evidence type="ECO:0008006" key="4">
    <source>
        <dbReference type="Google" id="ProtNLM"/>
    </source>
</evidence>
<dbReference type="EMBL" id="JAAGMR010000055">
    <property type="protein sequence ID" value="NEB91041.1"/>
    <property type="molecule type" value="Genomic_DNA"/>
</dbReference>
<organism evidence="2 3">
    <name type="scientific">Streptomyces bauhiniae</name>
    <dbReference type="NCBI Taxonomy" id="2340725"/>
    <lineage>
        <taxon>Bacteria</taxon>
        <taxon>Bacillati</taxon>
        <taxon>Actinomycetota</taxon>
        <taxon>Actinomycetes</taxon>
        <taxon>Kitasatosporales</taxon>
        <taxon>Streptomycetaceae</taxon>
        <taxon>Streptomyces</taxon>
    </lineage>
</organism>
<keyword evidence="1" id="KW-0472">Membrane</keyword>